<keyword evidence="1" id="KW-0001">2Fe-2S</keyword>
<dbReference type="AlphaFoldDB" id="A0A0R0BZS7"/>
<dbReference type="Gene3D" id="2.102.10.10">
    <property type="entry name" value="Rieske [2Fe-2S] iron-sulphur domain"/>
    <property type="match status" value="1"/>
</dbReference>
<dbReference type="GO" id="GO:0046872">
    <property type="term" value="F:metal ion binding"/>
    <property type="evidence" value="ECO:0007669"/>
    <property type="project" value="UniProtKB-KW"/>
</dbReference>
<keyword evidence="3" id="KW-0408">Iron</keyword>
<dbReference type="GO" id="GO:0051537">
    <property type="term" value="F:2 iron, 2 sulfur cluster binding"/>
    <property type="evidence" value="ECO:0007669"/>
    <property type="project" value="UniProtKB-KW"/>
</dbReference>
<keyword evidence="4" id="KW-0411">Iron-sulfur</keyword>
<dbReference type="PANTHER" id="PTHR21496">
    <property type="entry name" value="FERREDOXIN-RELATED"/>
    <property type="match status" value="1"/>
</dbReference>
<dbReference type="OrthoDB" id="9800167at2"/>
<keyword evidence="2" id="KW-0479">Metal-binding</keyword>
<dbReference type="PANTHER" id="PTHR21496:SF23">
    <property type="entry name" value="3-PHENYLPROPIONATE_CINNAMIC ACID DIOXYGENASE FERREDOXIN SUBUNIT"/>
    <property type="match status" value="1"/>
</dbReference>
<keyword evidence="6" id="KW-0560">Oxidoreductase</keyword>
<dbReference type="Proteomes" id="UP000051254">
    <property type="component" value="Unassembled WGS sequence"/>
</dbReference>
<protein>
    <submittedName>
        <fullName evidence="6">Benzene 1,2-dioxygenase</fullName>
    </submittedName>
</protein>
<accession>A0A0R0BZS7</accession>
<dbReference type="RefSeq" id="WP_057664804.1">
    <property type="nucleotide sequence ID" value="NZ_LDJH01000008.1"/>
</dbReference>
<dbReference type="CDD" id="cd03528">
    <property type="entry name" value="Rieske_RO_ferredoxin"/>
    <property type="match status" value="1"/>
</dbReference>
<name>A0A0R0BZS7_9GAMM</name>
<gene>
    <name evidence="6" type="ORF">ABB25_05675</name>
</gene>
<dbReference type="STRING" id="266128.ABB25_05675"/>
<dbReference type="PROSITE" id="PS51296">
    <property type="entry name" value="RIESKE"/>
    <property type="match status" value="1"/>
</dbReference>
<dbReference type="InterPro" id="IPR036922">
    <property type="entry name" value="Rieske_2Fe-2S_sf"/>
</dbReference>
<evidence type="ECO:0000256" key="3">
    <source>
        <dbReference type="ARBA" id="ARBA00023004"/>
    </source>
</evidence>
<reference evidence="6 7" key="1">
    <citation type="submission" date="2015-05" db="EMBL/GenBank/DDBJ databases">
        <title>Genome sequencing and analysis of members of genus Stenotrophomonas.</title>
        <authorList>
            <person name="Patil P.P."/>
            <person name="Midha S."/>
            <person name="Patil P.B."/>
        </authorList>
    </citation>
    <scope>NUCLEOTIDE SEQUENCE [LARGE SCALE GENOMIC DNA]</scope>
    <source>
        <strain evidence="6 7">DSM 17805</strain>
    </source>
</reference>
<keyword evidence="7" id="KW-1185">Reference proteome</keyword>
<keyword evidence="6" id="KW-0223">Dioxygenase</keyword>
<evidence type="ECO:0000256" key="2">
    <source>
        <dbReference type="ARBA" id="ARBA00022723"/>
    </source>
</evidence>
<proteinExistence type="predicted"/>
<dbReference type="GO" id="GO:0051213">
    <property type="term" value="F:dioxygenase activity"/>
    <property type="evidence" value="ECO:0007669"/>
    <property type="project" value="UniProtKB-KW"/>
</dbReference>
<dbReference type="InterPro" id="IPR017941">
    <property type="entry name" value="Rieske_2Fe-2S"/>
</dbReference>
<evidence type="ECO:0000259" key="5">
    <source>
        <dbReference type="PROSITE" id="PS51296"/>
    </source>
</evidence>
<evidence type="ECO:0000313" key="7">
    <source>
        <dbReference type="Proteomes" id="UP000051254"/>
    </source>
</evidence>
<organism evidence="6 7">
    <name type="scientific">Stenotrophomonas koreensis</name>
    <dbReference type="NCBI Taxonomy" id="266128"/>
    <lineage>
        <taxon>Bacteria</taxon>
        <taxon>Pseudomonadati</taxon>
        <taxon>Pseudomonadota</taxon>
        <taxon>Gammaproteobacteria</taxon>
        <taxon>Lysobacterales</taxon>
        <taxon>Lysobacteraceae</taxon>
        <taxon>Stenotrophomonas</taxon>
    </lineage>
</organism>
<evidence type="ECO:0000256" key="4">
    <source>
        <dbReference type="ARBA" id="ARBA00023014"/>
    </source>
</evidence>
<evidence type="ECO:0000256" key="1">
    <source>
        <dbReference type="ARBA" id="ARBA00022714"/>
    </source>
</evidence>
<dbReference type="Pfam" id="PF00355">
    <property type="entry name" value="Rieske"/>
    <property type="match status" value="1"/>
</dbReference>
<dbReference type="EMBL" id="LDJH01000008">
    <property type="protein sequence ID" value="KRG58958.1"/>
    <property type="molecule type" value="Genomic_DNA"/>
</dbReference>
<feature type="domain" description="Rieske" evidence="5">
    <location>
        <begin position="5"/>
        <end position="104"/>
    </location>
</feature>
<comment type="caution">
    <text evidence="6">The sequence shown here is derived from an EMBL/GenBank/DDBJ whole genome shotgun (WGS) entry which is preliminary data.</text>
</comment>
<dbReference type="SUPFAM" id="SSF50022">
    <property type="entry name" value="ISP domain"/>
    <property type="match status" value="1"/>
</dbReference>
<sequence>MSHWTFICASSELLPGEMRTGFDEITEAPIVVFNLDGELYALEDQCTHEDFELSAGVFNADEGSVECVLHGARFDVRDGRALCAPAYTAATRFPVKRENDGIWARDDRED</sequence>
<evidence type="ECO:0000313" key="6">
    <source>
        <dbReference type="EMBL" id="KRG58958.1"/>
    </source>
</evidence>
<dbReference type="PATRIC" id="fig|266128.3.peg.2798"/>